<comment type="similarity">
    <text evidence="9">Belongs to the protein kinase superfamily. Ser/Thr protein kinase family. CDPK subfamily.</text>
</comment>
<name>A0A0G4EH28_VITBC</name>
<dbReference type="InterPro" id="IPR008271">
    <property type="entry name" value="Ser/Thr_kinase_AS"/>
</dbReference>
<dbReference type="Pfam" id="PF13499">
    <property type="entry name" value="EF-hand_7"/>
    <property type="match status" value="2"/>
</dbReference>
<evidence type="ECO:0000259" key="12">
    <source>
        <dbReference type="PROSITE" id="PS50011"/>
    </source>
</evidence>
<comment type="cofactor">
    <cofactor evidence="1">
        <name>Mg(2+)</name>
        <dbReference type="ChEBI" id="CHEBI:18420"/>
    </cofactor>
</comment>
<dbReference type="SUPFAM" id="SSF56112">
    <property type="entry name" value="Protein kinase-like (PK-like)"/>
    <property type="match status" value="1"/>
</dbReference>
<evidence type="ECO:0000256" key="10">
    <source>
        <dbReference type="PROSITE-ProRule" id="PRU10141"/>
    </source>
</evidence>
<dbReference type="PROSITE" id="PS00108">
    <property type="entry name" value="PROTEIN_KINASE_ST"/>
    <property type="match status" value="1"/>
</dbReference>
<gene>
    <name evidence="14" type="ORF">Vbra_11707</name>
</gene>
<organism evidence="14 15">
    <name type="scientific">Vitrella brassicaformis (strain CCMP3155)</name>
    <dbReference type="NCBI Taxonomy" id="1169540"/>
    <lineage>
        <taxon>Eukaryota</taxon>
        <taxon>Sar</taxon>
        <taxon>Alveolata</taxon>
        <taxon>Colpodellida</taxon>
        <taxon>Vitrellaceae</taxon>
        <taxon>Vitrella</taxon>
    </lineage>
</organism>
<evidence type="ECO:0000256" key="4">
    <source>
        <dbReference type="ARBA" id="ARBA00022737"/>
    </source>
</evidence>
<keyword evidence="8 10" id="KW-0067">ATP-binding</keyword>
<dbReference type="InterPro" id="IPR050205">
    <property type="entry name" value="CDPK_Ser/Thr_kinases"/>
</dbReference>
<dbReference type="Gene3D" id="1.10.238.10">
    <property type="entry name" value="EF-hand"/>
    <property type="match status" value="2"/>
</dbReference>
<evidence type="ECO:0000256" key="11">
    <source>
        <dbReference type="SAM" id="MobiDB-lite"/>
    </source>
</evidence>
<feature type="compositionally biased region" description="Low complexity" evidence="11">
    <location>
        <begin position="17"/>
        <end position="27"/>
    </location>
</feature>
<sequence length="778" mass="85822">MMSIASPSPPPLGQPGAYATHAAAAHTPGEGYDASPSSDLPPSSSQTIPHSASCSHDGGGSSPESRQSYQTQVAFKTRSEIPTKKSHSLSHTHHSPPTAPPMSALRYASSPVGGMAGTTSAIPHYDYKTFISEKHAVSINDHYTFLDDGLIGEGGYGSIFLARSKLNPGRTVAIKKVSKKKVMADQLDTFKREVSLMRSLDHPAICRLLEVFEDLANFYLVLEYCEGGELFQRIVEEKHLSERTAAAIIKQVASALLYCHQRGIAHRDMKPENIVFLTKAPESPIKIIDFGFGTKFRPVLRQQVVPHPFRQVRHNGRHRAKSGSSDECGGEDGDTEEAGEGGDSDDSGRMPPALMKTRIGSLMYVAPEVLAGYPYDEKCDMWSLGVVLFVMLSGQPPFFGQGVVQKILNGDYSMTHGVWRQISPEARQLVSKLLVVDPKKRYTAEEVLKHPWVAYHQGAHHASIPAELLTNLRRYCRVNQFRRMAVAAVARQLDDNHIGHLHDVFVELDTNGDGVLSLQEMKQGFQKLCDRGLLTNEDIEEWFQDMDLDNSGFIDYTEFIAASIDKRQACQRDVCWSAFRVFDREGKGKISVQQLADVLLDADVQGLFGDEFCQQMLNYFDRNHDGFIDFQDFMTIMSSYGPRRSRSGVEIRGFQLAELDEDEMMDDEEQAVGGKQRVGGVCVVHPPAEGDADTDFLGGYRPANATESPSSLTPQAPPCGRPRGSSAIPPITVTHHSQTPSPQEPASRVCSPTLTSVNVMRRRRDRGKGAIKRAFSLG</sequence>
<feature type="domain" description="EF-hand" evidence="13">
    <location>
        <begin position="496"/>
        <end position="531"/>
    </location>
</feature>
<feature type="compositionally biased region" description="Basic residues" evidence="11">
    <location>
        <begin position="84"/>
        <end position="94"/>
    </location>
</feature>
<dbReference type="SMART" id="SM00220">
    <property type="entry name" value="S_TKc"/>
    <property type="match status" value="1"/>
</dbReference>
<feature type="binding site" evidence="10">
    <location>
        <position position="176"/>
    </location>
    <ligand>
        <name>ATP</name>
        <dbReference type="ChEBI" id="CHEBI:30616"/>
    </ligand>
</feature>
<protein>
    <recommendedName>
        <fullName evidence="16">Calmodulin</fullName>
    </recommendedName>
</protein>
<keyword evidence="2" id="KW-0723">Serine/threonine-protein kinase</keyword>
<keyword evidence="4" id="KW-0677">Repeat</keyword>
<feature type="domain" description="EF-hand" evidence="13">
    <location>
        <begin position="570"/>
        <end position="605"/>
    </location>
</feature>
<dbReference type="SMART" id="SM00054">
    <property type="entry name" value="EFh"/>
    <property type="match status" value="4"/>
</dbReference>
<evidence type="ECO:0000256" key="1">
    <source>
        <dbReference type="ARBA" id="ARBA00001946"/>
    </source>
</evidence>
<evidence type="ECO:0000259" key="13">
    <source>
        <dbReference type="PROSITE" id="PS50222"/>
    </source>
</evidence>
<dbReference type="Gene3D" id="3.30.200.20">
    <property type="entry name" value="Phosphorylase Kinase, domain 1"/>
    <property type="match status" value="1"/>
</dbReference>
<dbReference type="InterPro" id="IPR017441">
    <property type="entry name" value="Protein_kinase_ATP_BS"/>
</dbReference>
<evidence type="ECO:0000256" key="2">
    <source>
        <dbReference type="ARBA" id="ARBA00022527"/>
    </source>
</evidence>
<evidence type="ECO:0000256" key="7">
    <source>
        <dbReference type="ARBA" id="ARBA00022837"/>
    </source>
</evidence>
<dbReference type="InParanoid" id="A0A0G4EH28"/>
<dbReference type="EMBL" id="CDMY01000227">
    <property type="protein sequence ID" value="CEL94798.1"/>
    <property type="molecule type" value="Genomic_DNA"/>
</dbReference>
<evidence type="ECO:0000313" key="15">
    <source>
        <dbReference type="Proteomes" id="UP000041254"/>
    </source>
</evidence>
<dbReference type="CDD" id="cd00051">
    <property type="entry name" value="EFh"/>
    <property type="match status" value="2"/>
</dbReference>
<dbReference type="InterPro" id="IPR011009">
    <property type="entry name" value="Kinase-like_dom_sf"/>
</dbReference>
<feature type="compositionally biased region" description="Low complexity" evidence="11">
    <location>
        <begin position="35"/>
        <end position="45"/>
    </location>
</feature>
<dbReference type="PROSITE" id="PS50011">
    <property type="entry name" value="PROTEIN_KINASE_DOM"/>
    <property type="match status" value="1"/>
</dbReference>
<reference evidence="14 15" key="1">
    <citation type="submission" date="2014-11" db="EMBL/GenBank/DDBJ databases">
        <authorList>
            <person name="Zhu J."/>
            <person name="Qi W."/>
            <person name="Song R."/>
        </authorList>
    </citation>
    <scope>NUCLEOTIDE SEQUENCE [LARGE SCALE GENOMIC DNA]</scope>
</reference>
<feature type="compositionally biased region" description="Polar residues" evidence="11">
    <location>
        <begin position="62"/>
        <end position="74"/>
    </location>
</feature>
<dbReference type="InterPro" id="IPR000719">
    <property type="entry name" value="Prot_kinase_dom"/>
</dbReference>
<dbReference type="OrthoDB" id="1738954at2759"/>
<dbReference type="Pfam" id="PF00069">
    <property type="entry name" value="Pkinase"/>
    <property type="match status" value="2"/>
</dbReference>
<keyword evidence="15" id="KW-1185">Reference proteome</keyword>
<proteinExistence type="inferred from homology"/>
<dbReference type="PROSITE" id="PS00018">
    <property type="entry name" value="EF_HAND_1"/>
    <property type="match status" value="3"/>
</dbReference>
<evidence type="ECO:0000256" key="5">
    <source>
        <dbReference type="ARBA" id="ARBA00022741"/>
    </source>
</evidence>
<dbReference type="SUPFAM" id="SSF47473">
    <property type="entry name" value="EF-hand"/>
    <property type="match status" value="1"/>
</dbReference>
<dbReference type="AlphaFoldDB" id="A0A0G4EH28"/>
<keyword evidence="7" id="KW-0106">Calcium</keyword>
<feature type="region of interest" description="Disordered" evidence="11">
    <location>
        <begin position="1"/>
        <end position="106"/>
    </location>
</feature>
<feature type="compositionally biased region" description="Basic residues" evidence="11">
    <location>
        <begin position="311"/>
        <end position="321"/>
    </location>
</feature>
<dbReference type="Proteomes" id="UP000041254">
    <property type="component" value="Unassembled WGS sequence"/>
</dbReference>
<evidence type="ECO:0000256" key="8">
    <source>
        <dbReference type="ARBA" id="ARBA00022840"/>
    </source>
</evidence>
<dbReference type="InterPro" id="IPR002048">
    <property type="entry name" value="EF_hand_dom"/>
</dbReference>
<dbReference type="FunFam" id="1.10.238.10:FF:000003">
    <property type="entry name" value="Calmodulin A"/>
    <property type="match status" value="1"/>
</dbReference>
<evidence type="ECO:0000256" key="6">
    <source>
        <dbReference type="ARBA" id="ARBA00022777"/>
    </source>
</evidence>
<evidence type="ECO:0000313" key="14">
    <source>
        <dbReference type="EMBL" id="CEL94798.1"/>
    </source>
</evidence>
<keyword evidence="6" id="KW-0418">Kinase</keyword>
<dbReference type="Gene3D" id="1.10.510.10">
    <property type="entry name" value="Transferase(Phosphotransferase) domain 1"/>
    <property type="match status" value="1"/>
</dbReference>
<dbReference type="InterPro" id="IPR011992">
    <property type="entry name" value="EF-hand-dom_pair"/>
</dbReference>
<dbReference type="InterPro" id="IPR018247">
    <property type="entry name" value="EF_Hand_1_Ca_BS"/>
</dbReference>
<feature type="compositionally biased region" description="Acidic residues" evidence="11">
    <location>
        <begin position="328"/>
        <end position="345"/>
    </location>
</feature>
<dbReference type="GO" id="GO:0004674">
    <property type="term" value="F:protein serine/threonine kinase activity"/>
    <property type="evidence" value="ECO:0007669"/>
    <property type="project" value="UniProtKB-KW"/>
</dbReference>
<feature type="domain" description="Protein kinase" evidence="12">
    <location>
        <begin position="145"/>
        <end position="453"/>
    </location>
</feature>
<dbReference type="VEuPathDB" id="CryptoDB:Vbra_11707"/>
<dbReference type="GO" id="GO:0005524">
    <property type="term" value="F:ATP binding"/>
    <property type="evidence" value="ECO:0007669"/>
    <property type="project" value="UniProtKB-UniRule"/>
</dbReference>
<evidence type="ECO:0000256" key="3">
    <source>
        <dbReference type="ARBA" id="ARBA00022679"/>
    </source>
</evidence>
<evidence type="ECO:0008006" key="16">
    <source>
        <dbReference type="Google" id="ProtNLM"/>
    </source>
</evidence>
<feature type="compositionally biased region" description="Polar residues" evidence="11">
    <location>
        <begin position="705"/>
        <end position="714"/>
    </location>
</feature>
<accession>A0A0G4EH28</accession>
<keyword evidence="3" id="KW-0808">Transferase</keyword>
<keyword evidence="5 10" id="KW-0547">Nucleotide-binding</keyword>
<dbReference type="PANTHER" id="PTHR24349">
    <property type="entry name" value="SERINE/THREONINE-PROTEIN KINASE"/>
    <property type="match status" value="1"/>
</dbReference>
<dbReference type="CDD" id="cd05117">
    <property type="entry name" value="STKc_CAMK"/>
    <property type="match status" value="1"/>
</dbReference>
<feature type="domain" description="EF-hand" evidence="13">
    <location>
        <begin position="608"/>
        <end position="643"/>
    </location>
</feature>
<dbReference type="PROSITE" id="PS50222">
    <property type="entry name" value="EF_HAND_2"/>
    <property type="match status" value="4"/>
</dbReference>
<dbReference type="STRING" id="1169540.A0A0G4EH28"/>
<feature type="region of interest" description="Disordered" evidence="11">
    <location>
        <begin position="311"/>
        <end position="352"/>
    </location>
</feature>
<dbReference type="GO" id="GO:0005509">
    <property type="term" value="F:calcium ion binding"/>
    <property type="evidence" value="ECO:0007669"/>
    <property type="project" value="InterPro"/>
</dbReference>
<dbReference type="PhylomeDB" id="A0A0G4EH28"/>
<feature type="domain" description="EF-hand" evidence="13">
    <location>
        <begin position="534"/>
        <end position="569"/>
    </location>
</feature>
<evidence type="ECO:0000256" key="9">
    <source>
        <dbReference type="ARBA" id="ARBA00024334"/>
    </source>
</evidence>
<feature type="region of interest" description="Disordered" evidence="11">
    <location>
        <begin position="701"/>
        <end position="755"/>
    </location>
</feature>
<dbReference type="PROSITE" id="PS00107">
    <property type="entry name" value="PROTEIN_KINASE_ATP"/>
    <property type="match status" value="1"/>
</dbReference>